<keyword evidence="4" id="KW-1185">Reference proteome</keyword>
<sequence length="100" mass="11203">MTPRIKKNYLRLAIATVYLIGMMLIYGSDQKVVWWFWMWPLFIAFVMYSVIIWSGRCPTCKADFALESGERGFAMTTMTCRFCGAQCQRLNGGAGGGGGP</sequence>
<evidence type="ECO:0000256" key="1">
    <source>
        <dbReference type="SAM" id="Phobius"/>
    </source>
</evidence>
<dbReference type="RefSeq" id="WP_095609674.1">
    <property type="nucleotide sequence ID" value="NZ_NMPM01000008.1"/>
</dbReference>
<name>A0A2A2I540_9GAMM</name>
<protein>
    <submittedName>
        <fullName evidence="2">Uncharacterized protein</fullName>
    </submittedName>
</protein>
<dbReference type="Proteomes" id="UP000245887">
    <property type="component" value="Unassembled WGS sequence"/>
</dbReference>
<evidence type="ECO:0000313" key="2">
    <source>
        <dbReference type="EMBL" id="PAV27131.1"/>
    </source>
</evidence>
<keyword evidence="1" id="KW-1133">Transmembrane helix</keyword>
<comment type="caution">
    <text evidence="2">The sequence shown here is derived from an EMBL/GenBank/DDBJ whole genome shotgun (WGS) entry which is preliminary data.</text>
</comment>
<dbReference type="AlphaFoldDB" id="A0A2A2I540"/>
<dbReference type="OrthoDB" id="9967012at2"/>
<keyword evidence="1" id="KW-0472">Membrane</keyword>
<reference evidence="2 4" key="1">
    <citation type="submission" date="2017-07" db="EMBL/GenBank/DDBJ databases">
        <title>Tamlnaduibacter salinus (Mi-7) genome sequencing.</title>
        <authorList>
            <person name="Verma A."/>
            <person name="Krishnamurthi S."/>
        </authorList>
    </citation>
    <scope>NUCLEOTIDE SEQUENCE [LARGE SCALE GENOMIC DNA]</scope>
    <source>
        <strain evidence="2 4">Mi-7</strain>
    </source>
</reference>
<organism evidence="2 4">
    <name type="scientific">Tamilnaduibacter salinus</name>
    <dbReference type="NCBI Taxonomy" id="1484056"/>
    <lineage>
        <taxon>Bacteria</taxon>
        <taxon>Pseudomonadati</taxon>
        <taxon>Pseudomonadota</taxon>
        <taxon>Gammaproteobacteria</taxon>
        <taxon>Pseudomonadales</taxon>
        <taxon>Marinobacteraceae</taxon>
        <taxon>Tamilnaduibacter</taxon>
    </lineage>
</organism>
<dbReference type="EMBL" id="NMPM01000008">
    <property type="protein sequence ID" value="PAV27131.1"/>
    <property type="molecule type" value="Genomic_DNA"/>
</dbReference>
<feature type="transmembrane region" description="Helical" evidence="1">
    <location>
        <begin position="9"/>
        <end position="28"/>
    </location>
</feature>
<reference evidence="3 5" key="2">
    <citation type="submission" date="2018-04" db="EMBL/GenBank/DDBJ databases">
        <title>Genomic Encyclopedia of Type Strains, Phase IV (KMG-IV): sequencing the most valuable type-strain genomes for metagenomic binning, comparative biology and taxonomic classification.</title>
        <authorList>
            <person name="Goeker M."/>
        </authorList>
    </citation>
    <scope>NUCLEOTIDE SEQUENCE [LARGE SCALE GENOMIC DNA]</scope>
    <source>
        <strain evidence="3 5">DSM 28688</strain>
    </source>
</reference>
<feature type="transmembrane region" description="Helical" evidence="1">
    <location>
        <begin position="34"/>
        <end position="53"/>
    </location>
</feature>
<dbReference type="EMBL" id="QEKQ01000001">
    <property type="protein sequence ID" value="PVY79040.1"/>
    <property type="molecule type" value="Genomic_DNA"/>
</dbReference>
<keyword evidence="1" id="KW-0812">Transmembrane</keyword>
<evidence type="ECO:0000313" key="4">
    <source>
        <dbReference type="Proteomes" id="UP000218332"/>
    </source>
</evidence>
<accession>A0A2A2I540</accession>
<evidence type="ECO:0000313" key="3">
    <source>
        <dbReference type="EMBL" id="PVY79040.1"/>
    </source>
</evidence>
<proteinExistence type="predicted"/>
<dbReference type="Proteomes" id="UP000218332">
    <property type="component" value="Unassembled WGS sequence"/>
</dbReference>
<evidence type="ECO:0000313" key="5">
    <source>
        <dbReference type="Proteomes" id="UP000245887"/>
    </source>
</evidence>
<gene>
    <name evidence="3" type="ORF">C8D92_101246</name>
    <name evidence="2" type="ORF">CF392_01360</name>
</gene>